<protein>
    <submittedName>
        <fullName evidence="1">Periplasmic nitrate reductase assembly and/or export protein</fullName>
    </submittedName>
</protein>
<dbReference type="InterPro" id="IPR036322">
    <property type="entry name" value="WD40_repeat_dom_sf"/>
</dbReference>
<dbReference type="PATRIC" id="fig|929558.5.peg.593"/>
<dbReference type="STRING" id="929558.SMGD1_0594"/>
<dbReference type="eggNOG" id="COG3391">
    <property type="taxonomic scope" value="Bacteria"/>
</dbReference>
<sequence>MIRILLLTVFITSIIFADIKMPLKQYISTGPVTDMLISGSKLYSATNASCVDIFDLESRKIIQKIEISKIKDFMGDEVDSKIYSVDVLDNQVLLLSQAKNGFRRVHIYKDKKLELIIPYTKNLTISKVKFLNKDTILLGMLSNELISFNLNTKAYNWSIQVSGAKFSDFALSENKDEAIVADESGSLKIHNMKDGKLINLLEGQNLDNVFQIDYKNGIIATAGQDRRVVIYAYKFDSAYYQSSSFLIYSVGLSPSGKRVAYSSDENNNITVFNTITKSVLGKFGGNKMTLSKILFLNENEFLVSSDDKTINLYKIK</sequence>
<dbReference type="HOGENOM" id="CLU_076338_0_0_7"/>
<evidence type="ECO:0000313" key="2">
    <source>
        <dbReference type="Proteomes" id="UP000006431"/>
    </source>
</evidence>
<keyword evidence="2" id="KW-1185">Reference proteome</keyword>
<dbReference type="OrthoDB" id="11703at2"/>
<dbReference type="RefSeq" id="WP_008337754.1">
    <property type="nucleotide sequence ID" value="NZ_AFRZ01000001.1"/>
</dbReference>
<proteinExistence type="predicted"/>
<evidence type="ECO:0000313" key="1">
    <source>
        <dbReference type="EMBL" id="EHP29121.1"/>
    </source>
</evidence>
<dbReference type="Proteomes" id="UP000006431">
    <property type="component" value="Unassembled WGS sequence"/>
</dbReference>
<comment type="caution">
    <text evidence="1">The sequence shown here is derived from an EMBL/GenBank/DDBJ whole genome shotgun (WGS) entry which is preliminary data.</text>
</comment>
<accession>B6BKR1</accession>
<dbReference type="SUPFAM" id="SSF50978">
    <property type="entry name" value="WD40 repeat-like"/>
    <property type="match status" value="1"/>
</dbReference>
<dbReference type="AlphaFoldDB" id="B6BKR1"/>
<dbReference type="Gene3D" id="2.130.10.10">
    <property type="entry name" value="YVTN repeat-like/Quinoprotein amine dehydrogenase"/>
    <property type="match status" value="1"/>
</dbReference>
<name>B6BKR1_SULGG</name>
<accession>H1FVS3</accession>
<dbReference type="EMBL" id="AFRZ01000001">
    <property type="protein sequence ID" value="EHP29121.1"/>
    <property type="molecule type" value="Genomic_DNA"/>
</dbReference>
<organism evidence="1 2">
    <name type="scientific">Sulfurimonas gotlandica (strain DSM 19862 / JCM 16533 / GD1)</name>
    <dbReference type="NCBI Taxonomy" id="929558"/>
    <lineage>
        <taxon>Bacteria</taxon>
        <taxon>Pseudomonadati</taxon>
        <taxon>Campylobacterota</taxon>
        <taxon>Epsilonproteobacteria</taxon>
        <taxon>Campylobacterales</taxon>
        <taxon>Sulfurimonadaceae</taxon>
        <taxon>Sulfurimonas</taxon>
    </lineage>
</organism>
<reference evidence="1 2" key="1">
    <citation type="journal article" date="2012" name="Proc. Natl. Acad. Sci. U.S.A.">
        <title>Genome and physiology of a model Epsilonproteobacterium responsible for sulfide detoxification in marine oxygen depletion zones.</title>
        <authorList>
            <person name="Grote J."/>
            <person name="Schott T."/>
            <person name="Bruckner C.G."/>
            <person name="Glockner F.O."/>
            <person name="Jost G."/>
            <person name="Teeling H."/>
            <person name="Labrenz M."/>
            <person name="Jurgens K."/>
        </authorList>
    </citation>
    <scope>NUCLEOTIDE SEQUENCE [LARGE SCALE GENOMIC DNA]</scope>
    <source>
        <strain evidence="1 2">GD1</strain>
    </source>
</reference>
<gene>
    <name evidence="1" type="primary">napL2</name>
    <name evidence="1" type="ORF">SMGD1_0594</name>
</gene>
<dbReference type="InterPro" id="IPR015943">
    <property type="entry name" value="WD40/YVTN_repeat-like_dom_sf"/>
</dbReference>